<keyword evidence="4" id="KW-0539">Nucleus</keyword>
<evidence type="ECO:0000313" key="7">
    <source>
        <dbReference type="EMBL" id="KAF2098066.1"/>
    </source>
</evidence>
<dbReference type="GO" id="GO:0008270">
    <property type="term" value="F:zinc ion binding"/>
    <property type="evidence" value="ECO:0007669"/>
    <property type="project" value="InterPro"/>
</dbReference>
<comment type="caution">
    <text evidence="7">The sequence shown here is derived from an EMBL/GenBank/DDBJ whole genome shotgun (WGS) entry which is preliminary data.</text>
</comment>
<proteinExistence type="predicted"/>
<dbReference type="GO" id="GO:0000435">
    <property type="term" value="P:positive regulation of transcription from RNA polymerase II promoter by galactose"/>
    <property type="evidence" value="ECO:0007669"/>
    <property type="project" value="TreeGrafter"/>
</dbReference>
<dbReference type="PANTHER" id="PTHR47424">
    <property type="entry name" value="REGULATORY PROTEIN GAL4"/>
    <property type="match status" value="1"/>
</dbReference>
<dbReference type="Proteomes" id="UP000799772">
    <property type="component" value="Unassembled WGS sequence"/>
</dbReference>
<feature type="domain" description="Zn(2)-C6 fungal-type" evidence="6">
    <location>
        <begin position="14"/>
        <end position="47"/>
    </location>
</feature>
<dbReference type="EMBL" id="ML978127">
    <property type="protein sequence ID" value="KAF2098066.1"/>
    <property type="molecule type" value="Genomic_DNA"/>
</dbReference>
<dbReference type="PROSITE" id="PS50048">
    <property type="entry name" value="ZN2_CY6_FUNGAL_2"/>
    <property type="match status" value="1"/>
</dbReference>
<dbReference type="InterPro" id="IPR051127">
    <property type="entry name" value="Fungal_SecMet_Regulators"/>
</dbReference>
<dbReference type="SMART" id="SM00066">
    <property type="entry name" value="GAL4"/>
    <property type="match status" value="1"/>
</dbReference>
<evidence type="ECO:0000313" key="8">
    <source>
        <dbReference type="Proteomes" id="UP000799772"/>
    </source>
</evidence>
<dbReference type="SMART" id="SM00906">
    <property type="entry name" value="Fungal_trans"/>
    <property type="match status" value="1"/>
</dbReference>
<evidence type="ECO:0000256" key="1">
    <source>
        <dbReference type="ARBA" id="ARBA00022723"/>
    </source>
</evidence>
<dbReference type="InterPro" id="IPR036864">
    <property type="entry name" value="Zn2-C6_fun-type_DNA-bd_sf"/>
</dbReference>
<dbReference type="GO" id="GO:0005634">
    <property type="term" value="C:nucleus"/>
    <property type="evidence" value="ECO:0007669"/>
    <property type="project" value="TreeGrafter"/>
</dbReference>
<dbReference type="Pfam" id="PF04082">
    <property type="entry name" value="Fungal_trans"/>
    <property type="match status" value="1"/>
</dbReference>
<name>A0A9P4M4T6_9PEZI</name>
<evidence type="ECO:0000256" key="4">
    <source>
        <dbReference type="ARBA" id="ARBA00023242"/>
    </source>
</evidence>
<feature type="region of interest" description="Disordered" evidence="5">
    <location>
        <begin position="93"/>
        <end position="148"/>
    </location>
</feature>
<dbReference type="GO" id="GO:0006351">
    <property type="term" value="P:DNA-templated transcription"/>
    <property type="evidence" value="ECO:0007669"/>
    <property type="project" value="InterPro"/>
</dbReference>
<keyword evidence="8" id="KW-1185">Reference proteome</keyword>
<keyword evidence="3" id="KW-0804">Transcription</keyword>
<feature type="compositionally biased region" description="Polar residues" evidence="5">
    <location>
        <begin position="605"/>
        <end position="615"/>
    </location>
</feature>
<keyword evidence="2" id="KW-0805">Transcription regulation</keyword>
<evidence type="ECO:0000256" key="5">
    <source>
        <dbReference type="SAM" id="MobiDB-lite"/>
    </source>
</evidence>
<dbReference type="AlphaFoldDB" id="A0A9P4M4T6"/>
<dbReference type="Gene3D" id="4.10.240.10">
    <property type="entry name" value="Zn(2)-C6 fungal-type DNA-binding domain"/>
    <property type="match status" value="1"/>
</dbReference>
<dbReference type="CDD" id="cd00067">
    <property type="entry name" value="GAL4"/>
    <property type="match status" value="1"/>
</dbReference>
<accession>A0A9P4M4T6</accession>
<sequence length="712" mass="80194">MSTSRHSLRKSSRACTECQRRKTRCIGSNGPRQPCIYCSKTGKQCIFEAPPSRTSLTRANLEISERRCQQLESLLRDFDPELDIEAAIAQISNDTTTLPESGITNLDQDDNRSSASSDEYEWHESKESAEARDGMANIPKSRKSGYLGSSSGSSLFQAMYTSLRPDLSSQAQLGQPDPSHSQDDSTFRGIQLDMSESLSNSMILDALINVYFESYNACYPILHRDSFLRRYRNRRQISYKNSWQIIFYMVLALGHWISTTEVEHRRSPYFHAARSRFSVEVLESGTLELVQACLLMGNYLQKTDRPNTGWNFTGIAYRMAVGLGLHRELTSSIPTDAFARERRRQVFWTLYCFESGFSITTGRPTTTSDDFIDARLPRNVEASGQISATSIPKEVDYPTPNSAILAHSQLSIIANQLYAGLLSAKNVGIPDKHDFIASMDSRLTHWTLSLPVIFRTADVPLWFRMARSVVLWKELNLHTLLWRTSQRHTDLWPGEEESRRRCQSTALETIHTVAAFCEEYAKDLHQGIRWYATYFVFQAAIILVGFKYERLTVPSSNDGFIKEGEENLREAGISRAKGCLGELRSHSHAAARCLSVLSRLHRSSAETSEGGNSATAEPGELTAPPQLEDLPAQALLSTQNSVDELPQVQPSPDTDDLFRDGWSSMADPSLSLLLDNTTIQGLFDDSSGFPWNAEQAYFDYVNWNMDDMGNFH</sequence>
<dbReference type="OrthoDB" id="3364175at2759"/>
<gene>
    <name evidence="7" type="ORF">NA57DRAFT_57231</name>
</gene>
<dbReference type="CDD" id="cd12148">
    <property type="entry name" value="fungal_TF_MHR"/>
    <property type="match status" value="1"/>
</dbReference>
<keyword evidence="1" id="KW-0479">Metal-binding</keyword>
<dbReference type="InterPro" id="IPR007219">
    <property type="entry name" value="XnlR_reg_dom"/>
</dbReference>
<protein>
    <recommendedName>
        <fullName evidence="6">Zn(2)-C6 fungal-type domain-containing protein</fullName>
    </recommendedName>
</protein>
<organism evidence="7 8">
    <name type="scientific">Rhizodiscina lignyota</name>
    <dbReference type="NCBI Taxonomy" id="1504668"/>
    <lineage>
        <taxon>Eukaryota</taxon>
        <taxon>Fungi</taxon>
        <taxon>Dikarya</taxon>
        <taxon>Ascomycota</taxon>
        <taxon>Pezizomycotina</taxon>
        <taxon>Dothideomycetes</taxon>
        <taxon>Pleosporomycetidae</taxon>
        <taxon>Aulographales</taxon>
        <taxon>Rhizodiscinaceae</taxon>
        <taxon>Rhizodiscina</taxon>
    </lineage>
</organism>
<reference evidence="7" key="1">
    <citation type="journal article" date="2020" name="Stud. Mycol.">
        <title>101 Dothideomycetes genomes: a test case for predicting lifestyles and emergence of pathogens.</title>
        <authorList>
            <person name="Haridas S."/>
            <person name="Albert R."/>
            <person name="Binder M."/>
            <person name="Bloem J."/>
            <person name="Labutti K."/>
            <person name="Salamov A."/>
            <person name="Andreopoulos B."/>
            <person name="Baker S."/>
            <person name="Barry K."/>
            <person name="Bills G."/>
            <person name="Bluhm B."/>
            <person name="Cannon C."/>
            <person name="Castanera R."/>
            <person name="Culley D."/>
            <person name="Daum C."/>
            <person name="Ezra D."/>
            <person name="Gonzalez J."/>
            <person name="Henrissat B."/>
            <person name="Kuo A."/>
            <person name="Liang C."/>
            <person name="Lipzen A."/>
            <person name="Lutzoni F."/>
            <person name="Magnuson J."/>
            <person name="Mondo S."/>
            <person name="Nolan M."/>
            <person name="Ohm R."/>
            <person name="Pangilinan J."/>
            <person name="Park H.-J."/>
            <person name="Ramirez L."/>
            <person name="Alfaro M."/>
            <person name="Sun H."/>
            <person name="Tritt A."/>
            <person name="Yoshinaga Y."/>
            <person name="Zwiers L.-H."/>
            <person name="Turgeon B."/>
            <person name="Goodwin S."/>
            <person name="Spatafora J."/>
            <person name="Crous P."/>
            <person name="Grigoriev I."/>
        </authorList>
    </citation>
    <scope>NUCLEOTIDE SEQUENCE</scope>
    <source>
        <strain evidence="7">CBS 133067</strain>
    </source>
</reference>
<dbReference type="GO" id="GO:0000981">
    <property type="term" value="F:DNA-binding transcription factor activity, RNA polymerase II-specific"/>
    <property type="evidence" value="ECO:0007669"/>
    <property type="project" value="InterPro"/>
</dbReference>
<dbReference type="GO" id="GO:0000978">
    <property type="term" value="F:RNA polymerase II cis-regulatory region sequence-specific DNA binding"/>
    <property type="evidence" value="ECO:0007669"/>
    <property type="project" value="TreeGrafter"/>
</dbReference>
<feature type="region of interest" description="Disordered" evidence="5">
    <location>
        <begin position="605"/>
        <end position="625"/>
    </location>
</feature>
<dbReference type="SUPFAM" id="SSF57701">
    <property type="entry name" value="Zn2/Cys6 DNA-binding domain"/>
    <property type="match status" value="1"/>
</dbReference>
<feature type="compositionally biased region" description="Polar residues" evidence="5">
    <location>
        <begin position="93"/>
        <end position="106"/>
    </location>
</feature>
<evidence type="ECO:0000256" key="3">
    <source>
        <dbReference type="ARBA" id="ARBA00023163"/>
    </source>
</evidence>
<evidence type="ECO:0000259" key="6">
    <source>
        <dbReference type="PROSITE" id="PS50048"/>
    </source>
</evidence>
<evidence type="ECO:0000256" key="2">
    <source>
        <dbReference type="ARBA" id="ARBA00023015"/>
    </source>
</evidence>
<feature type="compositionally biased region" description="Basic and acidic residues" evidence="5">
    <location>
        <begin position="120"/>
        <end position="133"/>
    </location>
</feature>
<dbReference type="Pfam" id="PF00172">
    <property type="entry name" value="Zn_clus"/>
    <property type="match status" value="1"/>
</dbReference>
<dbReference type="PANTHER" id="PTHR47424:SF2">
    <property type="entry name" value="TRANSCRIPTION FACTOR DOMAIN-CONTAINING PROTEIN-RELATED"/>
    <property type="match status" value="1"/>
</dbReference>
<dbReference type="InterPro" id="IPR001138">
    <property type="entry name" value="Zn2Cys6_DnaBD"/>
</dbReference>